<dbReference type="EMBL" id="RJVG01000006">
    <property type="protein sequence ID" value="ROR27511.1"/>
    <property type="molecule type" value="Genomic_DNA"/>
</dbReference>
<dbReference type="PANTHER" id="PTHR43817:SF1">
    <property type="entry name" value="HYDROLASE, FAMILY 43, PUTATIVE (AFU_ORTHOLOGUE AFUA_3G01660)-RELATED"/>
    <property type="match status" value="1"/>
</dbReference>
<name>A0A3N1XN06_9FIRM</name>
<gene>
    <name evidence="8" type="ORF">EDD66_106209</name>
</gene>
<feature type="domain" description="Fibronectin type-III" evidence="5">
    <location>
        <begin position="1354"/>
        <end position="1440"/>
    </location>
</feature>
<evidence type="ECO:0000256" key="1">
    <source>
        <dbReference type="ARBA" id="ARBA00009865"/>
    </source>
</evidence>
<dbReference type="OrthoDB" id="9758923at2"/>
<dbReference type="Gene3D" id="2.115.10.20">
    <property type="entry name" value="Glycosyl hydrolase domain, family 43"/>
    <property type="match status" value="1"/>
</dbReference>
<dbReference type="InterPro" id="IPR036116">
    <property type="entry name" value="FN3_sf"/>
</dbReference>
<evidence type="ECO:0000256" key="3">
    <source>
        <dbReference type="ARBA" id="ARBA00022801"/>
    </source>
</evidence>
<dbReference type="Pfam" id="PF07691">
    <property type="entry name" value="PA14"/>
    <property type="match status" value="3"/>
</dbReference>
<dbReference type="InterPro" id="IPR044060">
    <property type="entry name" value="Bacterial_rp_domain"/>
</dbReference>
<dbReference type="InterPro" id="IPR013783">
    <property type="entry name" value="Ig-like_fold"/>
</dbReference>
<feature type="domain" description="PA14" evidence="7">
    <location>
        <begin position="39"/>
        <end position="189"/>
    </location>
</feature>
<dbReference type="InterPro" id="IPR008979">
    <property type="entry name" value="Galactose-bd-like_sf"/>
</dbReference>
<evidence type="ECO:0000259" key="5">
    <source>
        <dbReference type="PROSITE" id="PS50853"/>
    </source>
</evidence>
<evidence type="ECO:0000313" key="9">
    <source>
        <dbReference type="Proteomes" id="UP000273083"/>
    </source>
</evidence>
<dbReference type="GO" id="GO:0005975">
    <property type="term" value="P:carbohydrate metabolic process"/>
    <property type="evidence" value="ECO:0007669"/>
    <property type="project" value="InterPro"/>
</dbReference>
<dbReference type="PROSITE" id="PS51820">
    <property type="entry name" value="PA14"/>
    <property type="match status" value="4"/>
</dbReference>
<keyword evidence="9" id="KW-1185">Reference proteome</keyword>
<dbReference type="InterPro" id="IPR005084">
    <property type="entry name" value="CBM6"/>
</dbReference>
<organism evidence="8 9">
    <name type="scientific">Mobilisporobacter senegalensis</name>
    <dbReference type="NCBI Taxonomy" id="1329262"/>
    <lineage>
        <taxon>Bacteria</taxon>
        <taxon>Bacillati</taxon>
        <taxon>Bacillota</taxon>
        <taxon>Clostridia</taxon>
        <taxon>Lachnospirales</taxon>
        <taxon>Lachnospiraceae</taxon>
        <taxon>Mobilisporobacter</taxon>
    </lineage>
</organism>
<protein>
    <submittedName>
        <fullName evidence="8">GH43 family beta-xylosidase</fullName>
    </submittedName>
</protein>
<keyword evidence="3" id="KW-0378">Hydrolase</keyword>
<evidence type="ECO:0000259" key="7">
    <source>
        <dbReference type="PROSITE" id="PS51820"/>
    </source>
</evidence>
<comment type="caution">
    <text evidence="8">The sequence shown here is derived from an EMBL/GenBank/DDBJ whole genome shotgun (WGS) entry which is preliminary data.</text>
</comment>
<dbReference type="Proteomes" id="UP000273083">
    <property type="component" value="Unassembled WGS sequence"/>
</dbReference>
<dbReference type="PANTHER" id="PTHR43817">
    <property type="entry name" value="GLYCOSYL HYDROLASE"/>
    <property type="match status" value="1"/>
</dbReference>
<evidence type="ECO:0000313" key="8">
    <source>
        <dbReference type="EMBL" id="ROR27511.1"/>
    </source>
</evidence>
<dbReference type="PROSITE" id="PS51175">
    <property type="entry name" value="CBM6"/>
    <property type="match status" value="1"/>
</dbReference>
<dbReference type="Pfam" id="PF18998">
    <property type="entry name" value="Flg_new_2"/>
    <property type="match status" value="1"/>
</dbReference>
<feature type="domain" description="Fibronectin type-III" evidence="5">
    <location>
        <begin position="1450"/>
        <end position="1536"/>
    </location>
</feature>
<keyword evidence="2" id="KW-0732">Signal</keyword>
<dbReference type="GO" id="GO:0030246">
    <property type="term" value="F:carbohydrate binding"/>
    <property type="evidence" value="ECO:0007669"/>
    <property type="project" value="InterPro"/>
</dbReference>
<dbReference type="CDD" id="cd18820">
    <property type="entry name" value="GH43_LbAraf43-like"/>
    <property type="match status" value="1"/>
</dbReference>
<accession>A0A3N1XN06</accession>
<proteinExistence type="inferred from homology"/>
<dbReference type="Gene3D" id="2.60.40.10">
    <property type="entry name" value="Immunoglobulins"/>
    <property type="match status" value="2"/>
</dbReference>
<dbReference type="GO" id="GO:0004553">
    <property type="term" value="F:hydrolase activity, hydrolyzing O-glycosyl compounds"/>
    <property type="evidence" value="ECO:0007669"/>
    <property type="project" value="InterPro"/>
</dbReference>
<dbReference type="Gene3D" id="2.60.120.260">
    <property type="entry name" value="Galactose-binding domain-like"/>
    <property type="match status" value="1"/>
</dbReference>
<dbReference type="RefSeq" id="WP_123609751.1">
    <property type="nucleotide sequence ID" value="NZ_RJVG01000006.1"/>
</dbReference>
<comment type="similarity">
    <text evidence="1">Belongs to the glycosyl hydrolase 43 family.</text>
</comment>
<reference evidence="8 9" key="1">
    <citation type="submission" date="2018-11" db="EMBL/GenBank/DDBJ databases">
        <title>Genomic Encyclopedia of Type Strains, Phase IV (KMG-IV): sequencing the most valuable type-strain genomes for metagenomic binning, comparative biology and taxonomic classification.</title>
        <authorList>
            <person name="Goeker M."/>
        </authorList>
    </citation>
    <scope>NUCLEOTIDE SEQUENCE [LARGE SCALE GENOMIC DNA]</scope>
    <source>
        <strain evidence="8 9">DSM 26537</strain>
    </source>
</reference>
<dbReference type="SUPFAM" id="SSF75005">
    <property type="entry name" value="Arabinanase/levansucrase/invertase"/>
    <property type="match status" value="1"/>
</dbReference>
<feature type="domain" description="CBM6" evidence="6">
    <location>
        <begin position="1047"/>
        <end position="1194"/>
    </location>
</feature>
<dbReference type="Gene3D" id="2.60.120.380">
    <property type="match status" value="1"/>
</dbReference>
<dbReference type="SUPFAM" id="SSF56988">
    <property type="entry name" value="Anthrax protective antigen"/>
    <property type="match status" value="4"/>
</dbReference>
<dbReference type="Pfam" id="PF04616">
    <property type="entry name" value="Glyco_hydro_43"/>
    <property type="match status" value="1"/>
</dbReference>
<dbReference type="InterPro" id="IPR037524">
    <property type="entry name" value="PA14/GLEYA"/>
</dbReference>
<dbReference type="InterPro" id="IPR023296">
    <property type="entry name" value="Glyco_hydro_beta-prop_sf"/>
</dbReference>
<keyword evidence="4" id="KW-0326">Glycosidase</keyword>
<dbReference type="SMART" id="SM00060">
    <property type="entry name" value="FN3"/>
    <property type="match status" value="2"/>
</dbReference>
<dbReference type="Pfam" id="PF00041">
    <property type="entry name" value="fn3"/>
    <property type="match status" value="2"/>
</dbReference>
<feature type="domain" description="PA14" evidence="7">
    <location>
        <begin position="196"/>
        <end position="344"/>
    </location>
</feature>
<dbReference type="InterPro" id="IPR006710">
    <property type="entry name" value="Glyco_hydro_43"/>
</dbReference>
<dbReference type="Gene3D" id="3.90.182.10">
    <property type="entry name" value="Toxin - Anthrax Protective Antigen,domain 1"/>
    <property type="match status" value="3"/>
</dbReference>
<dbReference type="SMART" id="SM00758">
    <property type="entry name" value="PA14"/>
    <property type="match status" value="4"/>
</dbReference>
<feature type="domain" description="PA14" evidence="7">
    <location>
        <begin position="357"/>
        <end position="497"/>
    </location>
</feature>
<dbReference type="InterPro" id="IPR003961">
    <property type="entry name" value="FN3_dom"/>
</dbReference>
<evidence type="ECO:0000259" key="6">
    <source>
        <dbReference type="PROSITE" id="PS51175"/>
    </source>
</evidence>
<dbReference type="CDD" id="cd00063">
    <property type="entry name" value="FN3"/>
    <property type="match status" value="2"/>
</dbReference>
<sequence>MRNIRKSILSIGIILSMIFSLMLNGTLLNAQQEIISTLEAQAGILAEYFHTNAYRGGPMELYNFENKTGEKTLNVLNGSDLRPDFQYFNGSGDYGTARFTSRLKIDRQGLYTFYGFGDDGFRVWIDGELIIDFWKGEWEVWQQSEPIELTAGFHDVKIEYLQGWGGAMLQFYWESEEAGISKAMIPASAYFQPEDRQDLGLTAQIYKCKEYANNIIDYKFEGELSKTVLESLDGSDLSAVLQNTIGRTEYASGIIHGFIVPEATGDYKFAMSGDDAYRLWINDQLAIDSWKLNSTNELISNSIHLLKGKLYKIRINYAQAKDNSNLKLSWKNGDGPLEVISTSCLRQGNKELPDDNTVIHGLLAEIFSGTYLDEKKGEKVIPEISKGFGWSNLFKEFNGSSEYGSIRFTGQLKAEQEGDYTFYMIGDDGFRLWVNGELIIDFWEAKWDIQKESNVIHLNEGMNDIRIEFFQGYGGTYLTWEWSQTGFENRVIVPSDYLYPASTEHGLRGEVFACNEDGSNEVKTGEILSEQLNYNKEDIDTLLNLCNSDTKNSKIKWSGIVIPAKTGEYKISLGTNGTYRVALDSEDIISFENAIDYVETMSDSITLTKGKTYHLLVEAILEENRTNLDLFWELEGKKEVIPASVLYSPDSIWYDKTLVRNELYQVLIDAMILNNNTTVGEEVGQTNTEAKYSFETVISMAAITWKDFDESSENLKLMTATLNNAIAAFKANIVMPNDGTELTQFNNALYQGQDPFITYHDGYYYFVSSSNDPGHNKMYVSKSKSLLDQGEKVMVYDSDGIESRLFAPELYFIDGKWYIYYCADVGLSGYNWRHMACVLESVTDDPQGEWIDRGVLYTGTNGVNQQANDFNVFEYRGQLYACWGTLESGIGGPALARMESPIKISDDRSFLPPDGGEGPRAIVNGDRLFITVSHGNFKSTGYHLGMYTFDNTKEDILNPDNWSSKQDVFHGTKEVYGPARASFFKSADGTENWMAFHSKVYPTNNNAWRQVSIKQFTFNEEGTPNFGTPVSPYEFINLPSGDPGLGLIYQSEAAVNEGGASKDYFSKGFQGSGYVKIPAINGAKVTFNVNVENAGDYFIRVRYANGVKASISNTDPRGEWEAEIPDITPKKGTLVLNVNGIRTAVVGFDKTETDWQHWMYSCNRVTLNGGSNEITFIKNEDVSGDIYIDYIGVQEAHQPPEEKTKRTQAELNTLINEAQEKEESLYSIDSWTLFASSLETARKENPSDLALSIRYLSLKTAMDELSANTLLTVENSSVKDAAPDNRYEIGKEITVTAIAPTGMKFIKWNAKGVTLSEEDTINEVITFIMPRNRVTLIPEFEINTSEPDAQKPSTPTNIIVTNIGAAQGTLSWNDSTDNVGVIGYMVTLDKDDQIRVVSGSSIQLINLFEDTEYTASIIAVDEAGNQSEPGIITFTTAKNGALIDREKPSIPDNIIASNIEETTALLTWDESTDNVGVTSYQVSLDKDNQIHIVSGASIQLNGLGAGAKYTATIIAMDAAGNQSDPGILSFITKNASIPSYPTDPVDHGNNNSNTNTSRTITKEDNNTKIVTTIIVKIQEGGSKVTEIESVVTDKVIGTKITTKITIGADGKIILSIMDISFEKSVTNLEKEKASLRVKMEEEILAKMAEQLSEVIKDATKVTLKEIPFEVTINISKKEAIELIYKDNIKNIIFNVEIPENSFLTIHKLILSKEILEAAKKDKTSIIVSLEDTKGKELYSISIDGSSLNASKSLVTDLNLALQIAPTKSKLREKDFIVKVIQKDKNNSVPKSVVLTFNHKEEFPVPAKVRIYALTDSYIKPSSKVYLYSYNHKIKKLEELPNNSYKVGKDGYITLEVNKGSDYVLLPKEPSKDVMKALAKGNISKGK</sequence>
<dbReference type="InterPro" id="IPR011658">
    <property type="entry name" value="PA14_dom"/>
</dbReference>
<dbReference type="SUPFAM" id="SSF49265">
    <property type="entry name" value="Fibronectin type III"/>
    <property type="match status" value="2"/>
</dbReference>
<dbReference type="SUPFAM" id="SSF49785">
    <property type="entry name" value="Galactose-binding domain-like"/>
    <property type="match status" value="1"/>
</dbReference>
<evidence type="ECO:0000256" key="2">
    <source>
        <dbReference type="ARBA" id="ARBA00022729"/>
    </source>
</evidence>
<dbReference type="PROSITE" id="PS50853">
    <property type="entry name" value="FN3"/>
    <property type="match status" value="2"/>
</dbReference>
<feature type="domain" description="PA14" evidence="7">
    <location>
        <begin position="502"/>
        <end position="646"/>
    </location>
</feature>
<evidence type="ECO:0000256" key="4">
    <source>
        <dbReference type="ARBA" id="ARBA00023295"/>
    </source>
</evidence>